<protein>
    <recommendedName>
        <fullName evidence="10">Cell cycle checkpoint protein RAD17</fullName>
    </recommendedName>
</protein>
<dbReference type="SUPFAM" id="SSF52540">
    <property type="entry name" value="P-loop containing nucleoside triphosphate hydrolases"/>
    <property type="match status" value="1"/>
</dbReference>
<keyword evidence="6" id="KW-0539">Nucleus</keyword>
<reference evidence="8 9" key="1">
    <citation type="journal article" date="2022" name="Allergy">
        <title>Genome assembly and annotation of Periplaneta americana reveal a comprehensive cockroach allergen profile.</title>
        <authorList>
            <person name="Wang L."/>
            <person name="Xiong Q."/>
            <person name="Saelim N."/>
            <person name="Wang L."/>
            <person name="Nong W."/>
            <person name="Wan A.T."/>
            <person name="Shi M."/>
            <person name="Liu X."/>
            <person name="Cao Q."/>
            <person name="Hui J.H.L."/>
            <person name="Sookrung N."/>
            <person name="Leung T.F."/>
            <person name="Tungtrongchitr A."/>
            <person name="Tsui S.K.W."/>
        </authorList>
    </citation>
    <scope>NUCLEOTIDE SEQUENCE [LARGE SCALE GENOMIC DNA]</scope>
    <source>
        <strain evidence="8">PWHHKU_190912</strain>
    </source>
</reference>
<keyword evidence="7" id="KW-0131">Cell cycle</keyword>
<gene>
    <name evidence="8" type="ORF">ANN_19973</name>
</gene>
<evidence type="ECO:0000256" key="5">
    <source>
        <dbReference type="ARBA" id="ARBA00022840"/>
    </source>
</evidence>
<dbReference type="PANTHER" id="PTHR12172:SF0">
    <property type="entry name" value="CELL CYCLE CHECKPOINT PROTEIN RAD17"/>
    <property type="match status" value="1"/>
</dbReference>
<accession>A0ABQ8SCF4</accession>
<evidence type="ECO:0000256" key="3">
    <source>
        <dbReference type="ARBA" id="ARBA00022741"/>
    </source>
</evidence>
<dbReference type="Gene3D" id="3.40.50.300">
    <property type="entry name" value="P-loop containing nucleotide triphosphate hydrolases"/>
    <property type="match status" value="1"/>
</dbReference>
<dbReference type="InterPro" id="IPR004582">
    <property type="entry name" value="Checkpoint_prot_Rad17_Rad24"/>
</dbReference>
<organism evidence="8 9">
    <name type="scientific">Periplaneta americana</name>
    <name type="common">American cockroach</name>
    <name type="synonym">Blatta americana</name>
    <dbReference type="NCBI Taxonomy" id="6978"/>
    <lineage>
        <taxon>Eukaryota</taxon>
        <taxon>Metazoa</taxon>
        <taxon>Ecdysozoa</taxon>
        <taxon>Arthropoda</taxon>
        <taxon>Hexapoda</taxon>
        <taxon>Insecta</taxon>
        <taxon>Pterygota</taxon>
        <taxon>Neoptera</taxon>
        <taxon>Polyneoptera</taxon>
        <taxon>Dictyoptera</taxon>
        <taxon>Blattodea</taxon>
        <taxon>Blattoidea</taxon>
        <taxon>Blattidae</taxon>
        <taxon>Blattinae</taxon>
        <taxon>Periplaneta</taxon>
    </lineage>
</organism>
<dbReference type="InterPro" id="IPR027417">
    <property type="entry name" value="P-loop_NTPase"/>
</dbReference>
<evidence type="ECO:0000313" key="8">
    <source>
        <dbReference type="EMBL" id="KAJ4431376.1"/>
    </source>
</evidence>
<sequence length="496" mass="57061">MAEDWLQLYTPRKLQDLNIQKTKITELQLWLKHAFEANNVPSILILRGPPGSGKTTAVHLTASLQDTTIIEWITPVDINSDEDKESWIHPESQVHKFERFLFNTGRYQSILQHENNGKRLILIKDYPNVFLLNPVKLHDIIINYVAWGRTPIVFLCSEQQSEKGLFPISFLKGLSIPQITLNKATTNSILSALKRVSSLNHLISQEEFPKQILCQIVKNANGDIKNAVIQLQYEFTSRRHKISGREFNIVGDSPLSLCKLPVLTKEHVCRPVTNVSTVKTAEADRPTCWNQFVDFNIFGSKTKIPSELKRICTKGKTLTAKKSKARKVPVSRPDKKQVIAEDNIEQSEISKVCGKDLRLPIFQNVGRILYPKLCNQISLEKNHFKADQSKEKFIYNPEEIVEQTLGHHETVIQMTFENYLKTFRDIQDISHVIKYVSDGDIVLMEFRERELGLRIAMSAIVRGFMLCNRDIIRKWNPLTTKEFSTTTKEWLNLRIS</sequence>
<comment type="subcellular location">
    <subcellularLocation>
        <location evidence="1">Nucleus</location>
    </subcellularLocation>
</comment>
<evidence type="ECO:0000256" key="4">
    <source>
        <dbReference type="ARBA" id="ARBA00022763"/>
    </source>
</evidence>
<comment type="similarity">
    <text evidence="2">Belongs to the rad17/RAD24 family.</text>
</comment>
<keyword evidence="9" id="KW-1185">Reference proteome</keyword>
<evidence type="ECO:0000256" key="2">
    <source>
        <dbReference type="ARBA" id="ARBA00006168"/>
    </source>
</evidence>
<dbReference type="Proteomes" id="UP001148838">
    <property type="component" value="Unassembled WGS sequence"/>
</dbReference>
<dbReference type="PANTHER" id="PTHR12172">
    <property type="entry name" value="CELL CYCLE CHECKPOINT PROTEIN RAD17"/>
    <property type="match status" value="1"/>
</dbReference>
<name>A0ABQ8SCF4_PERAM</name>
<dbReference type="EMBL" id="JAJSOF020000031">
    <property type="protein sequence ID" value="KAJ4431376.1"/>
    <property type="molecule type" value="Genomic_DNA"/>
</dbReference>
<comment type="caution">
    <text evidence="8">The sequence shown here is derived from an EMBL/GenBank/DDBJ whole genome shotgun (WGS) entry which is preliminary data.</text>
</comment>
<keyword evidence="5" id="KW-0067">ATP-binding</keyword>
<keyword evidence="3" id="KW-0547">Nucleotide-binding</keyword>
<keyword evidence="4" id="KW-0227">DNA damage</keyword>
<dbReference type="Pfam" id="PF03215">
    <property type="entry name" value="Rad17"/>
    <property type="match status" value="1"/>
</dbReference>
<evidence type="ECO:0008006" key="10">
    <source>
        <dbReference type="Google" id="ProtNLM"/>
    </source>
</evidence>
<evidence type="ECO:0000256" key="6">
    <source>
        <dbReference type="ARBA" id="ARBA00023242"/>
    </source>
</evidence>
<evidence type="ECO:0000256" key="1">
    <source>
        <dbReference type="ARBA" id="ARBA00004123"/>
    </source>
</evidence>
<evidence type="ECO:0000256" key="7">
    <source>
        <dbReference type="ARBA" id="ARBA00023306"/>
    </source>
</evidence>
<proteinExistence type="inferred from homology"/>
<evidence type="ECO:0000313" key="9">
    <source>
        <dbReference type="Proteomes" id="UP001148838"/>
    </source>
</evidence>